<proteinExistence type="predicted"/>
<reference evidence="1" key="2">
    <citation type="journal article" date="2015" name="Data Brief">
        <title>Shoot transcriptome of the giant reed, Arundo donax.</title>
        <authorList>
            <person name="Barrero R.A."/>
            <person name="Guerrero F.D."/>
            <person name="Moolhuijzen P."/>
            <person name="Goolsby J.A."/>
            <person name="Tidwell J."/>
            <person name="Bellgard S.E."/>
            <person name="Bellgard M.I."/>
        </authorList>
    </citation>
    <scope>NUCLEOTIDE SEQUENCE</scope>
    <source>
        <tissue evidence="1">Shoot tissue taken approximately 20 cm above the soil surface</tissue>
    </source>
</reference>
<dbReference type="InterPro" id="IPR004158">
    <property type="entry name" value="DUF247_pln"/>
</dbReference>
<reference evidence="1" key="1">
    <citation type="submission" date="2014-09" db="EMBL/GenBank/DDBJ databases">
        <authorList>
            <person name="Magalhaes I.L.F."/>
            <person name="Oliveira U."/>
            <person name="Santos F.R."/>
            <person name="Vidigal T.H.D.A."/>
            <person name="Brescovit A.D."/>
            <person name="Santos A.J."/>
        </authorList>
    </citation>
    <scope>NUCLEOTIDE SEQUENCE</scope>
    <source>
        <tissue evidence="1">Shoot tissue taken approximately 20 cm above the soil surface</tissue>
    </source>
</reference>
<dbReference type="Pfam" id="PF03140">
    <property type="entry name" value="DUF247"/>
    <property type="match status" value="1"/>
</dbReference>
<sequence>MHPKYNFLLVKKKPRHKLERHKWCCVHKLIIRAVVGLGLGHQDASIPDVHAPLVCNCLDMMRDLDLQIFDSYGSISMDAIGGSDTEAFMMLLDGSFLLHRLLMCWENTSIGSLGPCQVVRVCWGVWG</sequence>
<evidence type="ECO:0000313" key="1">
    <source>
        <dbReference type="EMBL" id="JAD66660.1"/>
    </source>
</evidence>
<dbReference type="AlphaFoldDB" id="A0A0A9BZV6"/>
<dbReference type="EMBL" id="GBRH01231235">
    <property type="protein sequence ID" value="JAD66660.1"/>
    <property type="molecule type" value="Transcribed_RNA"/>
</dbReference>
<accession>A0A0A9BZV6</accession>
<organism evidence="1">
    <name type="scientific">Arundo donax</name>
    <name type="common">Giant reed</name>
    <name type="synonym">Donax arundinaceus</name>
    <dbReference type="NCBI Taxonomy" id="35708"/>
    <lineage>
        <taxon>Eukaryota</taxon>
        <taxon>Viridiplantae</taxon>
        <taxon>Streptophyta</taxon>
        <taxon>Embryophyta</taxon>
        <taxon>Tracheophyta</taxon>
        <taxon>Spermatophyta</taxon>
        <taxon>Magnoliopsida</taxon>
        <taxon>Liliopsida</taxon>
        <taxon>Poales</taxon>
        <taxon>Poaceae</taxon>
        <taxon>PACMAD clade</taxon>
        <taxon>Arundinoideae</taxon>
        <taxon>Arundineae</taxon>
        <taxon>Arundo</taxon>
    </lineage>
</organism>
<name>A0A0A9BZV6_ARUDO</name>
<protein>
    <submittedName>
        <fullName evidence="1">Uncharacterized protein</fullName>
    </submittedName>
</protein>